<keyword evidence="1" id="KW-0812">Transmembrane</keyword>
<gene>
    <name evidence="2" type="ORF">VQ7734_04796</name>
</gene>
<dbReference type="AlphaFoldDB" id="A0A1M7Z2K5"/>
<feature type="transmembrane region" description="Helical" evidence="1">
    <location>
        <begin position="28"/>
        <end position="52"/>
    </location>
</feature>
<feature type="transmembrane region" description="Helical" evidence="1">
    <location>
        <begin position="160"/>
        <end position="181"/>
    </location>
</feature>
<dbReference type="RefSeq" id="WP_073586451.1">
    <property type="nucleotide sequence ID" value="NZ_AP024897.1"/>
</dbReference>
<keyword evidence="3" id="KW-1185">Reference proteome</keyword>
<feature type="transmembrane region" description="Helical" evidence="1">
    <location>
        <begin position="201"/>
        <end position="220"/>
    </location>
</feature>
<dbReference type="OrthoDB" id="1425700at2"/>
<keyword evidence="1" id="KW-1133">Transmembrane helix</keyword>
<organism evidence="2 3">
    <name type="scientific">Vibrio quintilis</name>
    <dbReference type="NCBI Taxonomy" id="1117707"/>
    <lineage>
        <taxon>Bacteria</taxon>
        <taxon>Pseudomonadati</taxon>
        <taxon>Pseudomonadota</taxon>
        <taxon>Gammaproteobacteria</taxon>
        <taxon>Vibrionales</taxon>
        <taxon>Vibrionaceae</taxon>
        <taxon>Vibrio</taxon>
    </lineage>
</organism>
<feature type="transmembrane region" description="Helical" evidence="1">
    <location>
        <begin position="95"/>
        <end position="115"/>
    </location>
</feature>
<dbReference type="EMBL" id="FRFG01000089">
    <property type="protein sequence ID" value="SHO59020.1"/>
    <property type="molecule type" value="Genomic_DNA"/>
</dbReference>
<accession>A0A1M7Z2K5</accession>
<proteinExistence type="predicted"/>
<feature type="transmembrane region" description="Helical" evidence="1">
    <location>
        <begin position="64"/>
        <end position="83"/>
    </location>
</feature>
<reference evidence="3" key="1">
    <citation type="submission" date="2016-12" db="EMBL/GenBank/DDBJ databases">
        <authorList>
            <person name="Rodrigo-Torres L."/>
            <person name="Arahal R.D."/>
            <person name="Lucena T."/>
        </authorList>
    </citation>
    <scope>NUCLEOTIDE SEQUENCE [LARGE SCALE GENOMIC DNA]</scope>
</reference>
<keyword evidence="1" id="KW-0472">Membrane</keyword>
<dbReference type="Proteomes" id="UP000184600">
    <property type="component" value="Unassembled WGS sequence"/>
</dbReference>
<dbReference type="STRING" id="1117707.VQ7734_04796"/>
<evidence type="ECO:0000313" key="2">
    <source>
        <dbReference type="EMBL" id="SHO59020.1"/>
    </source>
</evidence>
<feature type="transmembrane region" description="Helical" evidence="1">
    <location>
        <begin position="121"/>
        <end position="139"/>
    </location>
</feature>
<evidence type="ECO:0000256" key="1">
    <source>
        <dbReference type="SAM" id="Phobius"/>
    </source>
</evidence>
<evidence type="ECO:0000313" key="3">
    <source>
        <dbReference type="Proteomes" id="UP000184600"/>
    </source>
</evidence>
<name>A0A1M7Z2K5_9VIBR</name>
<protein>
    <submittedName>
        <fullName evidence="2">Uncharacterized protein</fullName>
    </submittedName>
</protein>
<sequence length="239" mass="27262">MKNLHNTHKTKAAQSPDLSYQHERTKNIIFKLLLIALMTIGAGLLVNLCLRFDILYGDHSIDEVSMTECVQQILLGITIVAFYRIKFHRPELRHSAILIAGFFTVLFIRELDFLFDEISHGFWVYPALLVTIAAVLYAVSGRQQAWFSLGSICSAPNMRLLIASLMILLVFSRLMGEASFWKLVMQDGYVRVVKNAIEEGIELLCYAMIAISAVSCELYLTRKHKDHRTTHQEEIIQTN</sequence>